<dbReference type="SUPFAM" id="SSF54236">
    <property type="entry name" value="Ubiquitin-like"/>
    <property type="match status" value="1"/>
</dbReference>
<evidence type="ECO:0000259" key="1">
    <source>
        <dbReference type="PROSITE" id="PS50053"/>
    </source>
</evidence>
<dbReference type="Proteomes" id="UP000789901">
    <property type="component" value="Unassembled WGS sequence"/>
</dbReference>
<dbReference type="PANTHER" id="PTHR10666">
    <property type="entry name" value="UBIQUITIN"/>
    <property type="match status" value="1"/>
</dbReference>
<dbReference type="Gene3D" id="3.10.20.90">
    <property type="entry name" value="Phosphatidylinositol 3-kinase Catalytic Subunit, Chain A, domain 1"/>
    <property type="match status" value="1"/>
</dbReference>
<comment type="caution">
    <text evidence="2">The sequence shown here is derived from an EMBL/GenBank/DDBJ whole genome shotgun (WGS) entry which is preliminary data.</text>
</comment>
<feature type="domain" description="Ubiquitin-like" evidence="1">
    <location>
        <begin position="35"/>
        <end position="74"/>
    </location>
</feature>
<dbReference type="InterPro" id="IPR000626">
    <property type="entry name" value="Ubiquitin-like_dom"/>
</dbReference>
<sequence>NEWTLSDYDIEDNSMLHLIFPEDIAPNLFQVSVINQIIIKMLTGQTIFLDVENYDTVETIKLKVQDKEGIRPDQYNYYNIPNNATLYLILRLRGGGNFNLNLFQDLTKSVIVKPWKNDAPSWRIAVGGLNLE</sequence>
<name>A0ABN7X3M5_GIGMA</name>
<dbReference type="PROSITE" id="PS50053">
    <property type="entry name" value="UBIQUITIN_2"/>
    <property type="match status" value="1"/>
</dbReference>
<gene>
    <name evidence="2" type="ORF">GMARGA_LOCUS38518</name>
</gene>
<dbReference type="EMBL" id="CAJVQB010086407">
    <property type="protein sequence ID" value="CAG8847149.1"/>
    <property type="molecule type" value="Genomic_DNA"/>
</dbReference>
<organism evidence="2 3">
    <name type="scientific">Gigaspora margarita</name>
    <dbReference type="NCBI Taxonomy" id="4874"/>
    <lineage>
        <taxon>Eukaryota</taxon>
        <taxon>Fungi</taxon>
        <taxon>Fungi incertae sedis</taxon>
        <taxon>Mucoromycota</taxon>
        <taxon>Glomeromycotina</taxon>
        <taxon>Glomeromycetes</taxon>
        <taxon>Diversisporales</taxon>
        <taxon>Gigasporaceae</taxon>
        <taxon>Gigaspora</taxon>
    </lineage>
</organism>
<feature type="non-terminal residue" evidence="2">
    <location>
        <position position="132"/>
    </location>
</feature>
<dbReference type="InterPro" id="IPR019956">
    <property type="entry name" value="Ubiquitin_dom"/>
</dbReference>
<reference evidence="2 3" key="1">
    <citation type="submission" date="2021-06" db="EMBL/GenBank/DDBJ databases">
        <authorList>
            <person name="Kallberg Y."/>
            <person name="Tangrot J."/>
            <person name="Rosling A."/>
        </authorList>
    </citation>
    <scope>NUCLEOTIDE SEQUENCE [LARGE SCALE GENOMIC DNA]</scope>
    <source>
        <strain evidence="2 3">120-4 pot B 10/14</strain>
    </source>
</reference>
<evidence type="ECO:0000313" key="3">
    <source>
        <dbReference type="Proteomes" id="UP000789901"/>
    </source>
</evidence>
<evidence type="ECO:0000313" key="2">
    <source>
        <dbReference type="EMBL" id="CAG8847149.1"/>
    </source>
</evidence>
<protein>
    <submittedName>
        <fullName evidence="2">41799_t:CDS:1</fullName>
    </submittedName>
</protein>
<dbReference type="SMART" id="SM00213">
    <property type="entry name" value="UBQ"/>
    <property type="match status" value="1"/>
</dbReference>
<proteinExistence type="predicted"/>
<feature type="non-terminal residue" evidence="2">
    <location>
        <position position="1"/>
    </location>
</feature>
<dbReference type="InterPro" id="IPR029071">
    <property type="entry name" value="Ubiquitin-like_domsf"/>
</dbReference>
<dbReference type="InterPro" id="IPR050158">
    <property type="entry name" value="Ubiquitin_ubiquitin-like"/>
</dbReference>
<keyword evidence="3" id="KW-1185">Reference proteome</keyword>
<dbReference type="PRINTS" id="PR00348">
    <property type="entry name" value="UBIQUITIN"/>
</dbReference>
<accession>A0ABN7X3M5</accession>
<dbReference type="Pfam" id="PF00240">
    <property type="entry name" value="ubiquitin"/>
    <property type="match status" value="1"/>
</dbReference>